<proteinExistence type="predicted"/>
<gene>
    <name evidence="2" type="ORF">A1OK_02965</name>
</gene>
<organism evidence="2 3">
    <name type="scientific">Enterovibrio norvegicus FF-454</name>
    <dbReference type="NCBI Taxonomy" id="1185651"/>
    <lineage>
        <taxon>Bacteria</taxon>
        <taxon>Pseudomonadati</taxon>
        <taxon>Pseudomonadota</taxon>
        <taxon>Gammaproteobacteria</taxon>
        <taxon>Vibrionales</taxon>
        <taxon>Vibrionaceae</taxon>
        <taxon>Enterovibrio</taxon>
    </lineage>
</organism>
<evidence type="ECO:0000313" key="3">
    <source>
        <dbReference type="Proteomes" id="UP000095039"/>
    </source>
</evidence>
<dbReference type="EMBL" id="AJWN02000090">
    <property type="protein sequence ID" value="OEE58983.1"/>
    <property type="molecule type" value="Genomic_DNA"/>
</dbReference>
<protein>
    <submittedName>
        <fullName evidence="2">Uncharacterized protein</fullName>
    </submittedName>
</protein>
<keyword evidence="1" id="KW-0472">Membrane</keyword>
<evidence type="ECO:0000256" key="1">
    <source>
        <dbReference type="SAM" id="Phobius"/>
    </source>
</evidence>
<keyword evidence="1" id="KW-1133">Transmembrane helix</keyword>
<name>A0A1E5C0F2_9GAMM</name>
<dbReference type="RefSeq" id="WP_016961215.1">
    <property type="nucleotide sequence ID" value="NZ_AJWN02000090.1"/>
</dbReference>
<comment type="caution">
    <text evidence="2">The sequence shown here is derived from an EMBL/GenBank/DDBJ whole genome shotgun (WGS) entry which is preliminary data.</text>
</comment>
<feature type="transmembrane region" description="Helical" evidence="1">
    <location>
        <begin position="107"/>
        <end position="130"/>
    </location>
</feature>
<sequence length="154" mass="17276">MEYANEYTKKEKLVRFSLLALFGIVAVVANNVWLQPLLTDFDEHPHCYELFGLNGADTIWHLLFVGLPVSLFLITSFMPPTGIAGLKEGRYPPRAMKVYKPTVVKTGVTAYLRSSVLLLLPLFVLLVAVWGSQQVDKMPVIDKERLGVHLCSKT</sequence>
<reference evidence="2 3" key="1">
    <citation type="journal article" date="2012" name="Science">
        <title>Ecological populations of bacteria act as socially cohesive units of antibiotic production and resistance.</title>
        <authorList>
            <person name="Cordero O.X."/>
            <person name="Wildschutte H."/>
            <person name="Kirkup B."/>
            <person name="Proehl S."/>
            <person name="Ngo L."/>
            <person name="Hussain F."/>
            <person name="Le Roux F."/>
            <person name="Mincer T."/>
            <person name="Polz M.F."/>
        </authorList>
    </citation>
    <scope>NUCLEOTIDE SEQUENCE [LARGE SCALE GENOMIC DNA]</scope>
    <source>
        <strain evidence="2 3">FF-454</strain>
    </source>
</reference>
<dbReference type="AlphaFoldDB" id="A0A1E5C0F2"/>
<feature type="transmembrane region" description="Helical" evidence="1">
    <location>
        <begin position="59"/>
        <end position="86"/>
    </location>
</feature>
<dbReference type="Proteomes" id="UP000095039">
    <property type="component" value="Unassembled WGS sequence"/>
</dbReference>
<keyword evidence="3" id="KW-1185">Reference proteome</keyword>
<feature type="transmembrane region" description="Helical" evidence="1">
    <location>
        <begin position="12"/>
        <end position="33"/>
    </location>
</feature>
<keyword evidence="1" id="KW-0812">Transmembrane</keyword>
<evidence type="ECO:0000313" key="2">
    <source>
        <dbReference type="EMBL" id="OEE58983.1"/>
    </source>
</evidence>
<accession>A0A1E5C0F2</accession>